<comment type="similarity">
    <text evidence="2 14">Belongs to the G-protein coupled receptor 1 family. Atypical chemokine receptor subfamily.</text>
</comment>
<feature type="compositionally biased region" description="Pro residues" evidence="15">
    <location>
        <begin position="76"/>
        <end position="88"/>
    </location>
</feature>
<name>A0A6I8P3T2_ORNAN</name>
<feature type="transmembrane region" description="Helical" evidence="14">
    <location>
        <begin position="228"/>
        <end position="246"/>
    </location>
</feature>
<feature type="compositionally biased region" description="Gly residues" evidence="15">
    <location>
        <begin position="20"/>
        <end position="35"/>
    </location>
</feature>
<keyword evidence="6 14" id="KW-1133">Transmembrane helix</keyword>
<evidence type="ECO:0000256" key="13">
    <source>
        <dbReference type="ARBA" id="ARBA00030289"/>
    </source>
</evidence>
<dbReference type="GO" id="GO:0019957">
    <property type="term" value="F:C-C chemokine binding"/>
    <property type="evidence" value="ECO:0000318"/>
    <property type="project" value="GO_Central"/>
</dbReference>
<dbReference type="InParanoid" id="A0A6I8P3T2"/>
<keyword evidence="5 14" id="KW-0967">Endosome</keyword>
<keyword evidence="10 14" id="KW-0675">Receptor</keyword>
<organism evidence="16 17">
    <name type="scientific">Ornithorhynchus anatinus</name>
    <name type="common">Duckbill platypus</name>
    <dbReference type="NCBI Taxonomy" id="9258"/>
    <lineage>
        <taxon>Eukaryota</taxon>
        <taxon>Metazoa</taxon>
        <taxon>Chordata</taxon>
        <taxon>Craniata</taxon>
        <taxon>Vertebrata</taxon>
        <taxon>Euteleostomi</taxon>
        <taxon>Mammalia</taxon>
        <taxon>Monotremata</taxon>
        <taxon>Ornithorhynchidae</taxon>
        <taxon>Ornithorhynchus</taxon>
    </lineage>
</organism>
<feature type="region of interest" description="Disordered" evidence="15">
    <location>
        <begin position="1"/>
        <end position="88"/>
    </location>
</feature>
<evidence type="ECO:0000313" key="17">
    <source>
        <dbReference type="Proteomes" id="UP000002279"/>
    </source>
</evidence>
<dbReference type="GeneTree" id="ENSGT00390000006372"/>
<comment type="subcellular location">
    <subcellularLocation>
        <location evidence="14">Early endosome</location>
    </subcellularLocation>
    <subcellularLocation>
        <location evidence="1 14">Membrane</location>
        <topology evidence="1 14">Multi-pass membrane protein</topology>
    </subcellularLocation>
    <subcellularLocation>
        <location evidence="14">Recycling endosome</location>
    </subcellularLocation>
</comment>
<dbReference type="PRINTS" id="PR01559">
    <property type="entry name" value="DUFFYANTIGEN"/>
</dbReference>
<dbReference type="PANTHER" id="PTHR14181:SF1">
    <property type="entry name" value="ATYPICAL CHEMOKINE RECEPTOR 1"/>
    <property type="match status" value="1"/>
</dbReference>
<dbReference type="GO" id="GO:0006954">
    <property type="term" value="P:inflammatory response"/>
    <property type="evidence" value="ECO:0000318"/>
    <property type="project" value="GO_Central"/>
</dbReference>
<evidence type="ECO:0000256" key="7">
    <source>
        <dbReference type="ARBA" id="ARBA00023040"/>
    </source>
</evidence>
<evidence type="ECO:0000256" key="3">
    <source>
        <dbReference type="ARBA" id="ARBA00015484"/>
    </source>
</evidence>
<gene>
    <name evidence="16" type="primary">ACKR1</name>
</gene>
<evidence type="ECO:0000256" key="6">
    <source>
        <dbReference type="ARBA" id="ARBA00022989"/>
    </source>
</evidence>
<evidence type="ECO:0000256" key="1">
    <source>
        <dbReference type="ARBA" id="ARBA00004141"/>
    </source>
</evidence>
<evidence type="ECO:0000256" key="8">
    <source>
        <dbReference type="ARBA" id="ARBA00023136"/>
    </source>
</evidence>
<evidence type="ECO:0000256" key="12">
    <source>
        <dbReference type="ARBA" id="ARBA00023224"/>
    </source>
</evidence>
<dbReference type="AlphaFoldDB" id="A0A6I8P3T2"/>
<proteinExistence type="inferred from homology"/>
<evidence type="ECO:0000256" key="5">
    <source>
        <dbReference type="ARBA" id="ARBA00022753"/>
    </source>
</evidence>
<evidence type="ECO:0000256" key="2">
    <source>
        <dbReference type="ARBA" id="ARBA00008790"/>
    </source>
</evidence>
<feature type="transmembrane region" description="Helical" evidence="14">
    <location>
        <begin position="371"/>
        <end position="390"/>
    </location>
</feature>
<evidence type="ECO:0000256" key="11">
    <source>
        <dbReference type="ARBA" id="ARBA00023180"/>
    </source>
</evidence>
<feature type="transmembrane region" description="Helical" evidence="14">
    <location>
        <begin position="258"/>
        <end position="276"/>
    </location>
</feature>
<evidence type="ECO:0000256" key="4">
    <source>
        <dbReference type="ARBA" id="ARBA00022692"/>
    </source>
</evidence>
<evidence type="ECO:0000256" key="15">
    <source>
        <dbReference type="SAM" id="MobiDB-lite"/>
    </source>
</evidence>
<feature type="region of interest" description="Disordered" evidence="15">
    <location>
        <begin position="398"/>
        <end position="420"/>
    </location>
</feature>
<protein>
    <recommendedName>
        <fullName evidence="3 14">Atypical chemokine receptor 1</fullName>
    </recommendedName>
    <alternativeName>
        <fullName evidence="13 14">Duffy antigen/chemokine receptor</fullName>
    </alternativeName>
</protein>
<dbReference type="GO" id="GO:0004930">
    <property type="term" value="F:G protein-coupled receptor activity"/>
    <property type="evidence" value="ECO:0007669"/>
    <property type="project" value="UniProtKB-UniRule"/>
</dbReference>
<dbReference type="GO" id="GO:0070098">
    <property type="term" value="P:chemokine-mediated signaling pathway"/>
    <property type="evidence" value="ECO:0007669"/>
    <property type="project" value="UniProtKB-UniRule"/>
</dbReference>
<comment type="function">
    <text evidence="14">Atypical chemokine receptor that controls chemokine levels and localization via high-affinity chemokine binding that is uncoupled from classic ligand-driven signal transduction cascades, resulting instead in chemokine sequestration, degradation, or transcytosis. Also known as interceptor (internalizing receptor) or chemokine-scavenging receptor or chemokine decoy receptor. Has a promiscuous chemokine-binding profile, interacting with inflammatory chemokines of both the CXC and the CC subfamilies but not with homeostatic chemokines. Acts as a receptor for chemokines including CCL2, CCL5, CCL7, CCL11, CCL13, CCL14, CCL17, CXCL5, CXCL6, IL8/CXCL8, CXCL11, GRO, RANTES, MCP-1 and TARC. May regulate chemokine bioavailability and, consequently, leukocyte recruitment through two distinct mechanisms: when expressed in endothelial cells, it sustains the abluminal to luminal transcytosis of tissue-derived chemokines and their subsequent presentation to circulating leukocytes; when expressed in erythrocytes, serves as blood reservoir of cognate chemokines but also as a chemokine sink, buffering potential surges in plasma chemokine levels.</text>
</comment>
<dbReference type="FunCoup" id="A0A6I8P3T2">
    <property type="interactions" value="231"/>
</dbReference>
<dbReference type="InterPro" id="IPR005384">
    <property type="entry name" value="Duffy_chemokine_rcpt"/>
</dbReference>
<keyword evidence="12 14" id="KW-0807">Transducer</keyword>
<dbReference type="GO" id="GO:0016020">
    <property type="term" value="C:membrane"/>
    <property type="evidence" value="ECO:0007669"/>
    <property type="project" value="UniProtKB-SubCell"/>
</dbReference>
<keyword evidence="7 14" id="KW-0297">G-protein coupled receptor</keyword>
<feature type="transmembrane region" description="Helical" evidence="14">
    <location>
        <begin position="296"/>
        <end position="317"/>
    </location>
</feature>
<sequence length="420" mass="43224">MVGPGPRALRKTQVVPSAGWGLGPLWGGEGGGFLTVGGSPRPPGSSPGARPGDLPRPCGLRHRNPASYLPSAAAPTGPPPAHRPPPAALPGAMGNCLYSEASLPYNSTQTGSLRVDVDDLPMLNYSYSEEDEDFYRDLDLNLVAPCRSCHLLGPSSLPFFALVSALGLLASAALLYALLGGPARRRPPPRARALLVQQAGACALCAAVLPFLAPGPTWPPALCQPAVGAWYAGAFAQALLVAGGAWPRPDPGRCRPAVLSAAAWAGSALLALPAAGSARASPGLCAVRPSGQQPGWAWALAVTCAAAFLLLPLGLGVGWAVRRARADPLWAWFALWAPHGAAVGADVLVRLGVVLPSCRAQQALDVAGDLAQALAALHCPAAPLGALLLLRRRQRRSARNPARAPAAVHPEEGAWTLHPK</sequence>
<reference evidence="16" key="2">
    <citation type="submission" date="2025-08" db="UniProtKB">
        <authorList>
            <consortium name="Ensembl"/>
        </authorList>
    </citation>
    <scope>IDENTIFICATION</scope>
    <source>
        <strain evidence="16">Glennie</strain>
    </source>
</reference>
<keyword evidence="9" id="KW-1015">Disulfide bond</keyword>
<keyword evidence="11" id="KW-0325">Glycoprotein</keyword>
<keyword evidence="8 14" id="KW-0472">Membrane</keyword>
<dbReference type="Proteomes" id="UP000002279">
    <property type="component" value="Chromosome X5"/>
</dbReference>
<dbReference type="Bgee" id="ENSOANG00000047984">
    <property type="expression patterns" value="Expressed in brain and 1 other cell type or tissue"/>
</dbReference>
<evidence type="ECO:0000256" key="9">
    <source>
        <dbReference type="ARBA" id="ARBA00023157"/>
    </source>
</evidence>
<evidence type="ECO:0000313" key="16">
    <source>
        <dbReference type="Ensembl" id="ENSOANP00000047623.1"/>
    </source>
</evidence>
<feature type="transmembrane region" description="Helical" evidence="14">
    <location>
        <begin position="191"/>
        <end position="213"/>
    </location>
</feature>
<dbReference type="GO" id="GO:0005769">
    <property type="term" value="C:early endosome"/>
    <property type="evidence" value="ECO:0007669"/>
    <property type="project" value="UniProtKB-SubCell"/>
</dbReference>
<accession>A0A6I8P3T2</accession>
<dbReference type="GO" id="GO:0055037">
    <property type="term" value="C:recycling endosome"/>
    <property type="evidence" value="ECO:0007669"/>
    <property type="project" value="UniProtKB-SubCell"/>
</dbReference>
<dbReference type="Ensembl" id="ENSOANT00000068191.1">
    <property type="protein sequence ID" value="ENSOANP00000047623.1"/>
    <property type="gene ID" value="ENSOANG00000047984.1"/>
</dbReference>
<reference evidence="16" key="3">
    <citation type="submission" date="2025-09" db="UniProtKB">
        <authorList>
            <consortium name="Ensembl"/>
        </authorList>
    </citation>
    <scope>IDENTIFICATION</scope>
    <source>
        <strain evidence="16">Glennie</strain>
    </source>
</reference>
<evidence type="ECO:0000256" key="14">
    <source>
        <dbReference type="RuleBase" id="RU368070"/>
    </source>
</evidence>
<keyword evidence="4 14" id="KW-0812">Transmembrane</keyword>
<dbReference type="PANTHER" id="PTHR14181">
    <property type="entry name" value="DUFFY ANTIGEN/CHEMOKINE RECEPTOR"/>
    <property type="match status" value="1"/>
</dbReference>
<feature type="transmembrane region" description="Helical" evidence="14">
    <location>
        <begin position="157"/>
        <end position="179"/>
    </location>
</feature>
<keyword evidence="17" id="KW-1185">Reference proteome</keyword>
<feature type="transmembrane region" description="Helical" evidence="14">
    <location>
        <begin position="329"/>
        <end position="351"/>
    </location>
</feature>
<evidence type="ECO:0000256" key="10">
    <source>
        <dbReference type="ARBA" id="ARBA00023170"/>
    </source>
</evidence>
<reference evidence="16 17" key="1">
    <citation type="journal article" date="2008" name="Nature">
        <title>Genome analysis of the platypus reveals unique signatures of evolution.</title>
        <authorList>
            <person name="Warren W.C."/>
            <person name="Hillier L.W."/>
            <person name="Marshall Graves J.A."/>
            <person name="Birney E."/>
            <person name="Ponting C.P."/>
            <person name="Grutzner F."/>
            <person name="Belov K."/>
            <person name="Miller W."/>
            <person name="Clarke L."/>
            <person name="Chinwalla A.T."/>
            <person name="Yang S.P."/>
            <person name="Heger A."/>
            <person name="Locke D.P."/>
            <person name="Miethke P."/>
            <person name="Waters P.D."/>
            <person name="Veyrunes F."/>
            <person name="Fulton L."/>
            <person name="Fulton B."/>
            <person name="Graves T."/>
            <person name="Wallis J."/>
            <person name="Puente X.S."/>
            <person name="Lopez-Otin C."/>
            <person name="Ordonez G.R."/>
            <person name="Eichler E.E."/>
            <person name="Chen L."/>
            <person name="Cheng Z."/>
            <person name="Deakin J.E."/>
            <person name="Alsop A."/>
            <person name="Thompson K."/>
            <person name="Kirby P."/>
            <person name="Papenfuss A.T."/>
            <person name="Wakefield M.J."/>
            <person name="Olender T."/>
            <person name="Lancet D."/>
            <person name="Huttley G.A."/>
            <person name="Smit A.F."/>
            <person name="Pask A."/>
            <person name="Temple-Smith P."/>
            <person name="Batzer M.A."/>
            <person name="Walker J.A."/>
            <person name="Konkel M.K."/>
            <person name="Harris R.S."/>
            <person name="Whittington C.M."/>
            <person name="Wong E.S."/>
            <person name="Gemmell N.J."/>
            <person name="Buschiazzo E."/>
            <person name="Vargas Jentzsch I.M."/>
            <person name="Merkel A."/>
            <person name="Schmitz J."/>
            <person name="Zemann A."/>
            <person name="Churakov G."/>
            <person name="Kriegs J.O."/>
            <person name="Brosius J."/>
            <person name="Murchison E.P."/>
            <person name="Sachidanandam R."/>
            <person name="Smith C."/>
            <person name="Hannon G.J."/>
            <person name="Tsend-Ayush E."/>
            <person name="McMillan D."/>
            <person name="Attenborough R."/>
            <person name="Rens W."/>
            <person name="Ferguson-Smith M."/>
            <person name="Lefevre C.M."/>
            <person name="Sharp J.A."/>
            <person name="Nicholas K.R."/>
            <person name="Ray D.A."/>
            <person name="Kube M."/>
            <person name="Reinhardt R."/>
            <person name="Pringle T.H."/>
            <person name="Taylor J."/>
            <person name="Jones R.C."/>
            <person name="Nixon B."/>
            <person name="Dacheux J.L."/>
            <person name="Niwa H."/>
            <person name="Sekita Y."/>
            <person name="Huang X."/>
            <person name="Stark A."/>
            <person name="Kheradpour P."/>
            <person name="Kellis M."/>
            <person name="Flicek P."/>
            <person name="Chen Y."/>
            <person name="Webber C."/>
            <person name="Hardison R."/>
            <person name="Nelson J."/>
            <person name="Hallsworth-Pepin K."/>
            <person name="Delehaunty K."/>
            <person name="Markovic C."/>
            <person name="Minx P."/>
            <person name="Feng Y."/>
            <person name="Kremitzki C."/>
            <person name="Mitreva M."/>
            <person name="Glasscock J."/>
            <person name="Wylie T."/>
            <person name="Wohldmann P."/>
            <person name="Thiru P."/>
            <person name="Nhan M.N."/>
            <person name="Pohl C.S."/>
            <person name="Smith S.M."/>
            <person name="Hou S."/>
            <person name="Nefedov M."/>
            <person name="de Jong P.J."/>
            <person name="Renfree M.B."/>
            <person name="Mardis E.R."/>
            <person name="Wilson R.K."/>
        </authorList>
    </citation>
    <scope>NUCLEOTIDE SEQUENCE [LARGE SCALE GENOMIC DNA]</scope>
    <source>
        <strain evidence="16 17">Glennie</strain>
    </source>
</reference>